<feature type="region of interest" description="Disordered" evidence="1">
    <location>
        <begin position="125"/>
        <end position="167"/>
    </location>
</feature>
<feature type="compositionally biased region" description="Polar residues" evidence="1">
    <location>
        <begin position="146"/>
        <end position="167"/>
    </location>
</feature>
<gene>
    <name evidence="2" type="ORF">H671_6g16452</name>
</gene>
<evidence type="ECO:0000313" key="3">
    <source>
        <dbReference type="Proteomes" id="UP000030759"/>
    </source>
</evidence>
<dbReference type="AlphaFoldDB" id="A0A061HYI8"/>
<evidence type="ECO:0000256" key="1">
    <source>
        <dbReference type="SAM" id="MobiDB-lite"/>
    </source>
</evidence>
<feature type="region of interest" description="Disordered" evidence="1">
    <location>
        <begin position="664"/>
        <end position="708"/>
    </location>
</feature>
<reference evidence="3" key="1">
    <citation type="journal article" date="2013" name="Nat. Biotechnol.">
        <title>Chinese hamster genome sequenced from sorted chromosomes.</title>
        <authorList>
            <person name="Brinkrolf K."/>
            <person name="Rupp O."/>
            <person name="Laux H."/>
            <person name="Kollin F."/>
            <person name="Ernst W."/>
            <person name="Linke B."/>
            <person name="Kofler R."/>
            <person name="Romand S."/>
            <person name="Hesse F."/>
            <person name="Budach W.E."/>
            <person name="Galosy S."/>
            <person name="Muller D."/>
            <person name="Noll T."/>
            <person name="Wienberg J."/>
            <person name="Jostock T."/>
            <person name="Leonard M."/>
            <person name="Grillari J."/>
            <person name="Tauch A."/>
            <person name="Goesmann A."/>
            <person name="Helk B."/>
            <person name="Mott J.E."/>
            <person name="Puhler A."/>
            <person name="Borth N."/>
        </authorList>
    </citation>
    <scope>NUCLEOTIDE SEQUENCE [LARGE SCALE GENOMIC DNA]</scope>
    <source>
        <strain evidence="3">17A/GY</strain>
    </source>
</reference>
<name>A0A061HYI8_CRIGR</name>
<organism evidence="2 3">
    <name type="scientific">Cricetulus griseus</name>
    <name type="common">Chinese hamster</name>
    <name type="synonym">Cricetulus barabensis griseus</name>
    <dbReference type="NCBI Taxonomy" id="10029"/>
    <lineage>
        <taxon>Eukaryota</taxon>
        <taxon>Metazoa</taxon>
        <taxon>Chordata</taxon>
        <taxon>Craniata</taxon>
        <taxon>Vertebrata</taxon>
        <taxon>Euteleostomi</taxon>
        <taxon>Mammalia</taxon>
        <taxon>Eutheria</taxon>
        <taxon>Euarchontoglires</taxon>
        <taxon>Glires</taxon>
        <taxon>Rodentia</taxon>
        <taxon>Myomorpha</taxon>
        <taxon>Muroidea</taxon>
        <taxon>Cricetidae</taxon>
        <taxon>Cricetinae</taxon>
        <taxon>Cricetulus</taxon>
    </lineage>
</organism>
<sequence>DSHVDQEEGKNCTGAGFHDPGHADSQYYTAGPEVSTDCMGTSSSTKELRQGQKGKGPLLLQILETMRNTVSSDPSLSAFHPVIRKRPRSSFLLRAEKAKRHLDMSLLLEENVDCCLICSGVAARSSGPGPKYVKPKRTGTYAEPTGPSSSDQRELVNSPSNQTSLKTTPFTVSKSVSGMRVTSASVHGRQRSSKYLEGKPRRFPSPEQDLISFSCSKADQNLSISPERKLRQAHTDQAYPKSTNLEPKISKQFPFANVGLTNNFTPVKTLKSLSFHKENPHSYLTIQVTIGRALVPPTSEGGLLDDTSPSEKSVNKFSFTHCSFGSLQFTQVPITLSIPADWTYKHMPYPEEVVTHTSTYKVGPRLSLSRRRRWKHETTAQGSLSRSKSEHNALNWQKYDPQTPCPALKAKGARTANAYNEWDTDGLMATSESPDISSSSKEAQVNSKSTGGALASSTMEGGAVANAFPTERAVDLYCCAPDTLQPFQFNKGTTELSIPVHGTLRHMPSQVEELTHSPSIKEVPRPSSSMKSRIQQNCKKYDPQTPSPALQDEEVLTRNTYDEWDTHILLGTSESPETTASSKEVHIVSRSTGEALPSSTFEGGVLVYFNTADFAVDRFCSITDSFQPLQFNQGTKTQSITVEWMFTNMPSQNEEMTHFPYIKEDPRQGSSMKSRIQQAATAQGSLNSSDPDDIRARNPTTNNLPPMP</sequence>
<protein>
    <submittedName>
        <fullName evidence="2">Zinc finger protein</fullName>
    </submittedName>
</protein>
<dbReference type="Proteomes" id="UP000030759">
    <property type="component" value="Unassembled WGS sequence"/>
</dbReference>
<feature type="region of interest" description="Disordered" evidence="1">
    <location>
        <begin position="1"/>
        <end position="53"/>
    </location>
</feature>
<feature type="region of interest" description="Disordered" evidence="1">
    <location>
        <begin position="514"/>
        <end position="548"/>
    </location>
</feature>
<evidence type="ECO:0000313" key="2">
    <source>
        <dbReference type="EMBL" id="ERE70431.1"/>
    </source>
</evidence>
<proteinExistence type="predicted"/>
<accession>A0A061HYI8</accession>
<feature type="region of interest" description="Disordered" evidence="1">
    <location>
        <begin position="371"/>
        <end position="398"/>
    </location>
</feature>
<feature type="non-terminal residue" evidence="2">
    <location>
        <position position="1"/>
    </location>
</feature>
<feature type="compositionally biased region" description="Polar residues" evidence="1">
    <location>
        <begin position="668"/>
        <end position="689"/>
    </location>
</feature>
<feature type="compositionally biased region" description="Basic and acidic residues" evidence="1">
    <location>
        <begin position="1"/>
        <end position="10"/>
    </location>
</feature>
<feature type="compositionally biased region" description="Polar residues" evidence="1">
    <location>
        <begin position="526"/>
        <end position="538"/>
    </location>
</feature>
<dbReference type="EMBL" id="KE681279">
    <property type="protein sequence ID" value="ERE70431.1"/>
    <property type="molecule type" value="Genomic_DNA"/>
</dbReference>
<feature type="compositionally biased region" description="Polar residues" evidence="1">
    <location>
        <begin position="698"/>
        <end position="708"/>
    </location>
</feature>
<feature type="region of interest" description="Disordered" evidence="1">
    <location>
        <begin position="181"/>
        <end position="203"/>
    </location>
</feature>